<dbReference type="SMART" id="SM00256">
    <property type="entry name" value="FBOX"/>
    <property type="match status" value="1"/>
</dbReference>
<feature type="region of interest" description="Disordered" evidence="1">
    <location>
        <begin position="152"/>
        <end position="178"/>
    </location>
</feature>
<dbReference type="GO" id="GO:0031146">
    <property type="term" value="P:SCF-dependent proteasomal ubiquitin-dependent protein catabolic process"/>
    <property type="evidence" value="ECO:0007669"/>
    <property type="project" value="TreeGrafter"/>
</dbReference>
<dbReference type="InterPro" id="IPR011990">
    <property type="entry name" value="TPR-like_helical_dom_sf"/>
</dbReference>
<dbReference type="Gene3D" id="1.25.40.10">
    <property type="entry name" value="Tetratricopeptide repeat domain"/>
    <property type="match status" value="1"/>
</dbReference>
<sequence>MREEMQNENPSRATASLLRTAVALLKRRDFAAAIAVLTRAISAETSNIELYDRRALARLNMGALEEALCDAEKMVLLDPANPKGYLIAGKAFLMMGKEEHAHRIYKIASRKVPPSNPRYQDISKMYREIPRSISNLVSVVSPREPIQRFREDQAISAKRSRHSSMDRTNLKPPGKNPKGTLEFKDLPVEIFNAVCAYLPLRILVRCTGVCKGWRTGIHSNKLLWTDLDFNAGGRRVTNHAMHLLVTIAGTLLKKLVLRNCPTITNFGLKKIAKQQYGSLLRFELSGNSQVSGATFATICKSMGPSLVKLSLTSTKADDATVQCILECCRSLRHLDLAHCSNVTDIGFERFANSKTKQRFSLILESVNLTGCRVSDRTSSVLAASCPALRSLQVISCQAITKRTVVNLSNCHNLEHLGLTGSDMRQPAGITLDDALLALSEGCPSLSSFSLSSCPQITDIGISYLAGFCAELQVIHLTQCAHIGDSALISLGKACRALRIALFGTCQKITDEGVVALVEGQLTLHRLDISNNPNVSDKTVRVLARRGVAMTDINLSYCIRITGSAVYDLSSKEGKPLEILKIDNCARIHSDTVSLLRKAIPTARISASFR</sequence>
<dbReference type="InterPro" id="IPR036047">
    <property type="entry name" value="F-box-like_dom_sf"/>
</dbReference>
<proteinExistence type="predicted"/>
<dbReference type="Proteomes" id="UP000318582">
    <property type="component" value="Unassembled WGS sequence"/>
</dbReference>
<keyword evidence="4" id="KW-1185">Reference proteome</keyword>
<dbReference type="PANTHER" id="PTHR13318">
    <property type="entry name" value="PARTNER OF PAIRED, ISOFORM B-RELATED"/>
    <property type="match status" value="1"/>
</dbReference>
<reference evidence="3 4" key="1">
    <citation type="journal article" date="2019" name="Sci. Rep.">
        <title>Comparative genomics of chytrid fungi reveal insights into the obligate biotrophic and pathogenic lifestyle of Synchytrium endobioticum.</title>
        <authorList>
            <person name="van de Vossenberg B.T.L.H."/>
            <person name="Warris S."/>
            <person name="Nguyen H.D.T."/>
            <person name="van Gent-Pelzer M.P.E."/>
            <person name="Joly D.L."/>
            <person name="van de Geest H.C."/>
            <person name="Bonants P.J.M."/>
            <person name="Smith D.S."/>
            <person name="Levesque C.A."/>
            <person name="van der Lee T.A.J."/>
        </authorList>
    </citation>
    <scope>NUCLEOTIDE SEQUENCE [LARGE SCALE GENOMIC DNA]</scope>
    <source>
        <strain evidence="3 4">CBS 809.83</strain>
    </source>
</reference>
<dbReference type="STRING" id="109895.A0A507DV12"/>
<dbReference type="AlphaFoldDB" id="A0A507DV12"/>
<dbReference type="Pfam" id="PF12937">
    <property type="entry name" value="F-box-like"/>
    <property type="match status" value="1"/>
</dbReference>
<dbReference type="EMBL" id="QEAQ01000103">
    <property type="protein sequence ID" value="TPX55584.1"/>
    <property type="molecule type" value="Genomic_DNA"/>
</dbReference>
<dbReference type="InterPro" id="IPR032675">
    <property type="entry name" value="LRR_dom_sf"/>
</dbReference>
<dbReference type="SMART" id="SM00367">
    <property type="entry name" value="LRR_CC"/>
    <property type="match status" value="8"/>
</dbReference>
<organism evidence="3 4">
    <name type="scientific">Powellomyces hirtus</name>
    <dbReference type="NCBI Taxonomy" id="109895"/>
    <lineage>
        <taxon>Eukaryota</taxon>
        <taxon>Fungi</taxon>
        <taxon>Fungi incertae sedis</taxon>
        <taxon>Chytridiomycota</taxon>
        <taxon>Chytridiomycota incertae sedis</taxon>
        <taxon>Chytridiomycetes</taxon>
        <taxon>Spizellomycetales</taxon>
        <taxon>Powellomycetaceae</taxon>
        <taxon>Powellomyces</taxon>
    </lineage>
</organism>
<dbReference type="PROSITE" id="PS50181">
    <property type="entry name" value="FBOX"/>
    <property type="match status" value="1"/>
</dbReference>
<dbReference type="GO" id="GO:0019005">
    <property type="term" value="C:SCF ubiquitin ligase complex"/>
    <property type="evidence" value="ECO:0007669"/>
    <property type="project" value="TreeGrafter"/>
</dbReference>
<protein>
    <recommendedName>
        <fullName evidence="2">F-box domain-containing protein</fullName>
    </recommendedName>
</protein>
<gene>
    <name evidence="3" type="ORF">PhCBS80983_g05209</name>
</gene>
<dbReference type="InterPro" id="IPR006553">
    <property type="entry name" value="Leu-rich_rpt_Cys-con_subtyp"/>
</dbReference>
<dbReference type="Gene3D" id="3.80.10.10">
    <property type="entry name" value="Ribonuclease Inhibitor"/>
    <property type="match status" value="2"/>
</dbReference>
<accession>A0A507DV12</accession>
<evidence type="ECO:0000256" key="1">
    <source>
        <dbReference type="SAM" id="MobiDB-lite"/>
    </source>
</evidence>
<dbReference type="Pfam" id="PF25372">
    <property type="entry name" value="DUF7885"/>
    <property type="match status" value="2"/>
</dbReference>
<dbReference type="SUPFAM" id="SSF48452">
    <property type="entry name" value="TPR-like"/>
    <property type="match status" value="1"/>
</dbReference>
<dbReference type="SUPFAM" id="SSF52047">
    <property type="entry name" value="RNI-like"/>
    <property type="match status" value="1"/>
</dbReference>
<comment type="caution">
    <text evidence="3">The sequence shown here is derived from an EMBL/GenBank/DDBJ whole genome shotgun (WGS) entry which is preliminary data.</text>
</comment>
<evidence type="ECO:0000313" key="3">
    <source>
        <dbReference type="EMBL" id="TPX55584.1"/>
    </source>
</evidence>
<dbReference type="InterPro" id="IPR001810">
    <property type="entry name" value="F-box_dom"/>
</dbReference>
<evidence type="ECO:0000313" key="4">
    <source>
        <dbReference type="Proteomes" id="UP000318582"/>
    </source>
</evidence>
<dbReference type="SUPFAM" id="SSF81383">
    <property type="entry name" value="F-box domain"/>
    <property type="match status" value="1"/>
</dbReference>
<dbReference type="InterPro" id="IPR057207">
    <property type="entry name" value="FBXL15_LRR"/>
</dbReference>
<name>A0A507DV12_9FUNG</name>
<feature type="domain" description="F-box" evidence="2">
    <location>
        <begin position="180"/>
        <end position="227"/>
    </location>
</feature>
<evidence type="ECO:0000259" key="2">
    <source>
        <dbReference type="PROSITE" id="PS50181"/>
    </source>
</evidence>